<dbReference type="InterPro" id="IPR006657">
    <property type="entry name" value="MoPterin_dinucl-bd_dom"/>
</dbReference>
<accession>A0A9D1PLC6</accession>
<comment type="similarity">
    <text evidence="3">In the C-terminal section; belongs to the prokaryotic molybdopterin-containing oxidoreductase family.</text>
</comment>
<feature type="domain" description="2Fe-2S ferredoxin-type" evidence="14">
    <location>
        <begin position="24"/>
        <end position="100"/>
    </location>
</feature>
<dbReference type="PROSITE" id="PS51379">
    <property type="entry name" value="4FE4S_FER_2"/>
    <property type="match status" value="2"/>
</dbReference>
<dbReference type="Pfam" id="PF10588">
    <property type="entry name" value="NADH-G_4Fe-4S_3"/>
    <property type="match status" value="1"/>
</dbReference>
<dbReference type="Gene3D" id="3.10.20.740">
    <property type="match status" value="1"/>
</dbReference>
<evidence type="ECO:0000256" key="12">
    <source>
        <dbReference type="ARBA" id="ARBA00034078"/>
    </source>
</evidence>
<dbReference type="GO" id="GO:0046872">
    <property type="term" value="F:metal ion binding"/>
    <property type="evidence" value="ECO:0007669"/>
    <property type="project" value="UniProtKB-KW"/>
</dbReference>
<evidence type="ECO:0000259" key="14">
    <source>
        <dbReference type="PROSITE" id="PS51085"/>
    </source>
</evidence>
<protein>
    <submittedName>
        <fullName evidence="18">Formate dehydrogenase subunit alpha</fullName>
    </submittedName>
</protein>
<dbReference type="InterPro" id="IPR009010">
    <property type="entry name" value="Asp_de-COase-like_dom_sf"/>
</dbReference>
<dbReference type="Pfam" id="PF12838">
    <property type="entry name" value="Fer4_7"/>
    <property type="match status" value="1"/>
</dbReference>
<dbReference type="SUPFAM" id="SSF50692">
    <property type="entry name" value="ADC-like"/>
    <property type="match status" value="1"/>
</dbReference>
<dbReference type="Gene3D" id="2.20.25.90">
    <property type="entry name" value="ADC-like domains"/>
    <property type="match status" value="1"/>
</dbReference>
<dbReference type="Pfam" id="PF01568">
    <property type="entry name" value="Molydop_binding"/>
    <property type="match status" value="1"/>
</dbReference>
<keyword evidence="8" id="KW-0677">Repeat</keyword>
<dbReference type="InterPro" id="IPR006656">
    <property type="entry name" value="Mopterin_OxRdtase"/>
</dbReference>
<dbReference type="GO" id="GO:0015942">
    <property type="term" value="P:formate metabolic process"/>
    <property type="evidence" value="ECO:0007669"/>
    <property type="project" value="InterPro"/>
</dbReference>
<dbReference type="InterPro" id="IPR041924">
    <property type="entry name" value="Formate_Dh-H_N"/>
</dbReference>
<evidence type="ECO:0000259" key="15">
    <source>
        <dbReference type="PROSITE" id="PS51379"/>
    </source>
</evidence>
<dbReference type="GO" id="GO:0043546">
    <property type="term" value="F:molybdopterin cofactor binding"/>
    <property type="evidence" value="ECO:0007669"/>
    <property type="project" value="InterPro"/>
</dbReference>
<dbReference type="Pfam" id="PF13510">
    <property type="entry name" value="Fer2_4"/>
    <property type="match status" value="1"/>
</dbReference>
<evidence type="ECO:0000256" key="11">
    <source>
        <dbReference type="ARBA" id="ARBA00023014"/>
    </source>
</evidence>
<dbReference type="FunFam" id="3.40.228.10:FF:000002">
    <property type="entry name" value="Formate dehydrogenase subunit alpha"/>
    <property type="match status" value="1"/>
</dbReference>
<dbReference type="Proteomes" id="UP000823937">
    <property type="component" value="Unassembled WGS sequence"/>
</dbReference>
<dbReference type="SUPFAM" id="SSF53706">
    <property type="entry name" value="Formate dehydrogenase/DMSO reductase, domains 1-3"/>
    <property type="match status" value="1"/>
</dbReference>
<dbReference type="EMBL" id="DXHX01000046">
    <property type="protein sequence ID" value="HIV74087.1"/>
    <property type="molecule type" value="Genomic_DNA"/>
</dbReference>
<evidence type="ECO:0000259" key="17">
    <source>
        <dbReference type="PROSITE" id="PS51839"/>
    </source>
</evidence>
<evidence type="ECO:0000256" key="4">
    <source>
        <dbReference type="ARBA" id="ARBA00022485"/>
    </source>
</evidence>
<evidence type="ECO:0000256" key="3">
    <source>
        <dbReference type="ARBA" id="ARBA00007023"/>
    </source>
</evidence>
<comment type="cofactor">
    <cofactor evidence="12">
        <name>[2Fe-2S] cluster</name>
        <dbReference type="ChEBI" id="CHEBI:190135"/>
    </cofactor>
</comment>
<dbReference type="NCBIfam" id="TIGR01591">
    <property type="entry name" value="Fdh-alpha"/>
    <property type="match status" value="1"/>
</dbReference>
<evidence type="ECO:0000256" key="6">
    <source>
        <dbReference type="ARBA" id="ARBA00022714"/>
    </source>
</evidence>
<evidence type="ECO:0000313" key="19">
    <source>
        <dbReference type="Proteomes" id="UP000823937"/>
    </source>
</evidence>
<dbReference type="InterPro" id="IPR050123">
    <property type="entry name" value="Prok_molybdopt-oxidoreductase"/>
</dbReference>
<dbReference type="Pfam" id="PF04879">
    <property type="entry name" value="Molybdop_Fe4S4"/>
    <property type="match status" value="1"/>
</dbReference>
<feature type="region of interest" description="Disordered" evidence="13">
    <location>
        <begin position="959"/>
        <end position="999"/>
    </location>
</feature>
<dbReference type="InterPro" id="IPR019574">
    <property type="entry name" value="NADH_UbQ_OxRdtase_Gsu_4Fe4S-bd"/>
</dbReference>
<dbReference type="InterPro" id="IPR001041">
    <property type="entry name" value="2Fe-2S_ferredoxin-type"/>
</dbReference>
<sequence length="999" mass="112072">MLSRKDNFVVDFFIIKGGWTMSETAFSVKINDQTYEVTDEKTIIQLLNKEKIAHPQVCYNPLVDPVQTCDTCIVEVDGELVRACSTPLTKNMNIQLQSNSAKVAQTEAMDRILENHSLYCTVCDNNNGDCTLHNTVKEMGIEHQKYPYTPKVDESEVDMSHPFYRYDPNQCIACGRCVEVCQSLQVNETLSIDWEADRPRVIWDEGVSINESSCVSCGQCVSVCPCNALMEKSMLGNAGFMTGLKPDMLNPMIDLVKDVEPGYSGIMAVSDAEAKMRETRTKKTKTVCTFCGVGCTFEVWTKGREILKVQPSEGPVNAVSTCVKGKFGWDFVNSEERITTPLIRKNGAFEEASWEEALSLVAKKLREVKEKHGKDGVGFISSSKVTNEENYLMQKLARQLFETNNVDNCSRYCQSPATDGLMRTVGMGGDAGTIKDIAKAGLVIIIGANPAEAHPVLATRVKRANKLHGQKLIVSDLRKNEMAERSDVFIRPKQGTDQVWIMAITNYMIQQGWHDNEFIQENVHYFDELKELLDTYTLQYAEEQTGIPEATLIEIAEMIRDADGTCILWGMGVTQNTGGSDTSAAISNLLLATGNYRREGAGSYPLRGHNNVQGACDMGTLPAWLPGYQHVTENHAREKFEQAYSVKIDDKPGLDNIQMLRSIDEGKMHAMYLMGEDMALVDADANHVDKILSKLDFFVVQDVFFSRTAQYADVILPAAPSLEKDGTFTNTERRVQRLYQVMPTLGDAKPDWWILQEVANHLGANWNYAHPSDIFDEMASLSPIFSQANYDVLEGWGSFLWGSLDGKHTPLLYKDGFNFSDKKARFALSHWVEPHDFEDEFDLHINNGRMLEHFHEGNLTNKSDGIQEKVPEIFVEVSPQLAKEREFSSGAIVRLTSPFGTVRLPALVTDRVQKNELFLPMNSVSKESAINFLTGPIYDGRTNTPAYKQTKVKMEVLSKDGASPLPETNHRNKKRNPQKGVEVERKWNRPGYVHLTTKN</sequence>
<evidence type="ECO:0000256" key="5">
    <source>
        <dbReference type="ARBA" id="ARBA00022505"/>
    </source>
</evidence>
<dbReference type="Gene3D" id="3.30.70.20">
    <property type="match status" value="1"/>
</dbReference>
<dbReference type="CDD" id="cd02753">
    <property type="entry name" value="MopB_Formate-Dh-H"/>
    <property type="match status" value="1"/>
</dbReference>
<keyword evidence="9" id="KW-0560">Oxidoreductase</keyword>
<dbReference type="PANTHER" id="PTHR43105">
    <property type="entry name" value="RESPIRATORY NITRATE REDUCTASE"/>
    <property type="match status" value="1"/>
</dbReference>
<keyword evidence="10" id="KW-0408">Iron</keyword>
<keyword evidence="11" id="KW-0411">Iron-sulfur</keyword>
<comment type="cofactor">
    <cofactor evidence="2">
        <name>[4Fe-4S] cluster</name>
        <dbReference type="ChEBI" id="CHEBI:49883"/>
    </cofactor>
</comment>
<feature type="domain" description="4Fe-4S ferredoxin-type" evidence="15">
    <location>
        <begin position="205"/>
        <end position="234"/>
    </location>
</feature>
<dbReference type="GO" id="GO:0008863">
    <property type="term" value="F:formate dehydrogenase (NAD+) activity"/>
    <property type="evidence" value="ECO:0007669"/>
    <property type="project" value="InterPro"/>
</dbReference>
<keyword evidence="5" id="KW-0500">Molybdenum</keyword>
<evidence type="ECO:0000256" key="1">
    <source>
        <dbReference type="ARBA" id="ARBA00001942"/>
    </source>
</evidence>
<dbReference type="GO" id="GO:0003954">
    <property type="term" value="F:NADH dehydrogenase activity"/>
    <property type="evidence" value="ECO:0007669"/>
    <property type="project" value="TreeGrafter"/>
</dbReference>
<proteinExistence type="inferred from homology"/>
<dbReference type="SUPFAM" id="SSF54862">
    <property type="entry name" value="4Fe-4S ferredoxins"/>
    <property type="match status" value="1"/>
</dbReference>
<evidence type="ECO:0000256" key="7">
    <source>
        <dbReference type="ARBA" id="ARBA00022723"/>
    </source>
</evidence>
<dbReference type="PROSITE" id="PS00198">
    <property type="entry name" value="4FE4S_FER_1"/>
    <property type="match status" value="1"/>
</dbReference>
<dbReference type="PROSITE" id="PS51839">
    <property type="entry name" value="4FE4S_HC3"/>
    <property type="match status" value="1"/>
</dbReference>
<organism evidence="18 19">
    <name type="scientific">Candidatus Pseudogracilibacillus intestinigallinarum</name>
    <dbReference type="NCBI Taxonomy" id="2838742"/>
    <lineage>
        <taxon>Bacteria</taxon>
        <taxon>Bacillati</taxon>
        <taxon>Bacillota</taxon>
        <taxon>Bacilli</taxon>
        <taxon>Bacillales</taxon>
        <taxon>Bacillaceae</taxon>
        <taxon>Pseudogracilibacillus</taxon>
    </lineage>
</organism>
<dbReference type="CDD" id="cd00207">
    <property type="entry name" value="fer2"/>
    <property type="match status" value="1"/>
</dbReference>
<dbReference type="InterPro" id="IPR036010">
    <property type="entry name" value="2Fe-2S_ferredoxin-like_sf"/>
</dbReference>
<dbReference type="InterPro" id="IPR006963">
    <property type="entry name" value="Mopterin_OxRdtase_4Fe-4S_dom"/>
</dbReference>
<keyword evidence="6" id="KW-0001">2Fe-2S</keyword>
<feature type="domain" description="4Fe-4S ferredoxin-type" evidence="15">
    <location>
        <begin position="162"/>
        <end position="189"/>
    </location>
</feature>
<dbReference type="FunFam" id="2.40.40.20:FF:000005">
    <property type="entry name" value="Periplasmic nitrate reductase"/>
    <property type="match status" value="1"/>
</dbReference>
<dbReference type="InterPro" id="IPR006478">
    <property type="entry name" value="Formate_DH_asu"/>
</dbReference>
<feature type="domain" description="4Fe-4S Mo/W bis-MGD-type" evidence="16">
    <location>
        <begin position="281"/>
        <end position="336"/>
    </location>
</feature>
<keyword evidence="4" id="KW-0004">4Fe-4S</keyword>
<dbReference type="Pfam" id="PF00384">
    <property type="entry name" value="Molybdopterin"/>
    <property type="match status" value="1"/>
</dbReference>
<gene>
    <name evidence="18" type="primary">fdhF</name>
    <name evidence="18" type="ORF">H9895_03285</name>
</gene>
<evidence type="ECO:0000256" key="10">
    <source>
        <dbReference type="ARBA" id="ARBA00023004"/>
    </source>
</evidence>
<evidence type="ECO:0000256" key="8">
    <source>
        <dbReference type="ARBA" id="ARBA00022737"/>
    </source>
</evidence>
<comment type="cofactor">
    <cofactor evidence="1">
        <name>Mo-bis(molybdopterin guanine dinucleotide)</name>
        <dbReference type="ChEBI" id="CHEBI:60539"/>
    </cofactor>
</comment>
<dbReference type="FunFam" id="3.30.70.20:FF:000032">
    <property type="entry name" value="Formate dehydrogenase, alpha subunit"/>
    <property type="match status" value="1"/>
</dbReference>
<evidence type="ECO:0000256" key="9">
    <source>
        <dbReference type="ARBA" id="ARBA00023002"/>
    </source>
</evidence>
<dbReference type="SMART" id="SM00929">
    <property type="entry name" value="NADH-G_4Fe-4S_3"/>
    <property type="match status" value="1"/>
</dbReference>
<dbReference type="SMART" id="SM00926">
    <property type="entry name" value="Molybdop_Fe4S4"/>
    <property type="match status" value="1"/>
</dbReference>
<dbReference type="InterPro" id="IPR017896">
    <property type="entry name" value="4Fe4S_Fe-S-bd"/>
</dbReference>
<name>A0A9D1PLC6_9BACI</name>
<dbReference type="FunFam" id="3.10.20.740:FF:000003">
    <property type="entry name" value="Formate dehydrogenase subunit alpha"/>
    <property type="match status" value="1"/>
</dbReference>
<comment type="caution">
    <text evidence="18">The sequence shown here is derived from an EMBL/GenBank/DDBJ whole genome shotgun (WGS) entry which is preliminary data.</text>
</comment>
<dbReference type="Gene3D" id="3.40.50.740">
    <property type="match status" value="1"/>
</dbReference>
<dbReference type="SUPFAM" id="SSF54292">
    <property type="entry name" value="2Fe-2S ferredoxin-like"/>
    <property type="match status" value="1"/>
</dbReference>
<dbReference type="Gene3D" id="3.40.228.10">
    <property type="entry name" value="Dimethylsulfoxide Reductase, domain 2"/>
    <property type="match status" value="1"/>
</dbReference>
<dbReference type="PIRSF" id="PIRSF036643">
    <property type="entry name" value="FDH_alpha"/>
    <property type="match status" value="1"/>
</dbReference>
<dbReference type="GO" id="GO:0016020">
    <property type="term" value="C:membrane"/>
    <property type="evidence" value="ECO:0007669"/>
    <property type="project" value="TreeGrafter"/>
</dbReference>
<dbReference type="GO" id="GO:0051539">
    <property type="term" value="F:4 iron, 4 sulfur cluster binding"/>
    <property type="evidence" value="ECO:0007669"/>
    <property type="project" value="UniProtKB-KW"/>
</dbReference>
<evidence type="ECO:0000313" key="18">
    <source>
        <dbReference type="EMBL" id="HIV74087.1"/>
    </source>
</evidence>
<reference evidence="18" key="1">
    <citation type="journal article" date="2021" name="PeerJ">
        <title>Extensive microbial diversity within the chicken gut microbiome revealed by metagenomics and culture.</title>
        <authorList>
            <person name="Gilroy R."/>
            <person name="Ravi A."/>
            <person name="Getino M."/>
            <person name="Pursley I."/>
            <person name="Horton D.L."/>
            <person name="Alikhan N.F."/>
            <person name="Baker D."/>
            <person name="Gharbi K."/>
            <person name="Hall N."/>
            <person name="Watson M."/>
            <person name="Adriaenssens E.M."/>
            <person name="Foster-Nyarko E."/>
            <person name="Jarju S."/>
            <person name="Secka A."/>
            <person name="Antonio M."/>
            <person name="Oren A."/>
            <person name="Chaudhuri R.R."/>
            <person name="La Ragione R."/>
            <person name="Hildebrand F."/>
            <person name="Pallen M.J."/>
        </authorList>
    </citation>
    <scope>NUCLEOTIDE SEQUENCE</scope>
    <source>
        <strain evidence="18">CHK169-2315</strain>
    </source>
</reference>
<evidence type="ECO:0000256" key="13">
    <source>
        <dbReference type="SAM" id="MobiDB-lite"/>
    </source>
</evidence>
<dbReference type="PROSITE" id="PS51669">
    <property type="entry name" value="4FE4S_MOW_BIS_MGD"/>
    <property type="match status" value="1"/>
</dbReference>
<keyword evidence="7" id="KW-0479">Metal-binding</keyword>
<reference evidence="18" key="2">
    <citation type="submission" date="2021-04" db="EMBL/GenBank/DDBJ databases">
        <authorList>
            <person name="Gilroy R."/>
        </authorList>
    </citation>
    <scope>NUCLEOTIDE SEQUENCE</scope>
    <source>
        <strain evidence="18">CHK169-2315</strain>
    </source>
</reference>
<dbReference type="InterPro" id="IPR017900">
    <property type="entry name" value="4Fe4S_Fe_S_CS"/>
</dbReference>
<dbReference type="PROSITE" id="PS51085">
    <property type="entry name" value="2FE2S_FER_2"/>
    <property type="match status" value="1"/>
</dbReference>
<dbReference type="Gene3D" id="2.40.40.20">
    <property type="match status" value="1"/>
</dbReference>
<evidence type="ECO:0000256" key="2">
    <source>
        <dbReference type="ARBA" id="ARBA00001966"/>
    </source>
</evidence>
<dbReference type="GO" id="GO:0022904">
    <property type="term" value="P:respiratory electron transport chain"/>
    <property type="evidence" value="ECO:0007669"/>
    <property type="project" value="TreeGrafter"/>
</dbReference>
<feature type="domain" description="4Fe-4S His(Cys)3-ligated-type" evidence="17">
    <location>
        <begin position="100"/>
        <end position="140"/>
    </location>
</feature>
<dbReference type="PANTHER" id="PTHR43105:SF14">
    <property type="entry name" value="FORMATE DEHYDROGENASE H"/>
    <property type="match status" value="1"/>
</dbReference>
<dbReference type="FunFam" id="2.20.25.90:FF:000001">
    <property type="entry name" value="Formate dehydrogenase subunit alpha"/>
    <property type="match status" value="1"/>
</dbReference>
<evidence type="ECO:0000259" key="16">
    <source>
        <dbReference type="PROSITE" id="PS51669"/>
    </source>
</evidence>
<dbReference type="AlphaFoldDB" id="A0A9D1PLC6"/>
<dbReference type="GO" id="GO:0051537">
    <property type="term" value="F:2 iron, 2 sulfur cluster binding"/>
    <property type="evidence" value="ECO:0007669"/>
    <property type="project" value="UniProtKB-KW"/>
</dbReference>